<evidence type="ECO:0000313" key="2">
    <source>
        <dbReference type="Proteomes" id="UP000634476"/>
    </source>
</evidence>
<comment type="caution">
    <text evidence="1">The sequence shown here is derived from an EMBL/GenBank/DDBJ whole genome shotgun (WGS) entry which is preliminary data.</text>
</comment>
<dbReference type="RefSeq" id="WP_239131330.1">
    <property type="nucleotide sequence ID" value="NZ_BOOK01000046.1"/>
</dbReference>
<gene>
    <name evidence="1" type="ORF">Pta02_60330</name>
</gene>
<evidence type="ECO:0000313" key="1">
    <source>
        <dbReference type="EMBL" id="GII04025.1"/>
    </source>
</evidence>
<organism evidence="1 2">
    <name type="scientific">Planobispora takensis</name>
    <dbReference type="NCBI Taxonomy" id="1367882"/>
    <lineage>
        <taxon>Bacteria</taxon>
        <taxon>Bacillati</taxon>
        <taxon>Actinomycetota</taxon>
        <taxon>Actinomycetes</taxon>
        <taxon>Streptosporangiales</taxon>
        <taxon>Streptosporangiaceae</taxon>
        <taxon>Planobispora</taxon>
    </lineage>
</organism>
<sequence>MTIGSIGGAVGTSNVPRSAHALSSLPDADYADRFTLLTDMDASPERWARAMFGDVPGAAELLIWRGLLGLRLSSGRSPATVAGWRIGGRGDDWIRLEAASWFLSGNLLVQTAGGRVSLTTFLRYDRWPGHAVWPPLAVVHRLLVPRVLREAAARLAAGRPHAERR</sequence>
<name>A0A8J3T353_9ACTN</name>
<keyword evidence="2" id="KW-1185">Reference proteome</keyword>
<dbReference type="AlphaFoldDB" id="A0A8J3T353"/>
<proteinExistence type="predicted"/>
<dbReference type="EMBL" id="BOOK01000046">
    <property type="protein sequence ID" value="GII04025.1"/>
    <property type="molecule type" value="Genomic_DNA"/>
</dbReference>
<reference evidence="1" key="1">
    <citation type="submission" date="2021-01" db="EMBL/GenBank/DDBJ databases">
        <title>Whole genome shotgun sequence of Planobispora takensis NBRC 109077.</title>
        <authorList>
            <person name="Komaki H."/>
            <person name="Tamura T."/>
        </authorList>
    </citation>
    <scope>NUCLEOTIDE SEQUENCE</scope>
    <source>
        <strain evidence="1">NBRC 109077</strain>
    </source>
</reference>
<dbReference type="Proteomes" id="UP000634476">
    <property type="component" value="Unassembled WGS sequence"/>
</dbReference>
<accession>A0A8J3T353</accession>
<protein>
    <recommendedName>
        <fullName evidence="3">DUF2867 domain-containing protein</fullName>
    </recommendedName>
</protein>
<evidence type="ECO:0008006" key="3">
    <source>
        <dbReference type="Google" id="ProtNLM"/>
    </source>
</evidence>